<protein>
    <recommendedName>
        <fullName evidence="9">CTP synthase</fullName>
        <ecNumber evidence="9">6.3.4.2</ecNumber>
    </recommendedName>
    <alternativeName>
        <fullName evidence="9">UTP--ammonia ligase</fullName>
    </alternativeName>
</protein>
<dbReference type="InterPro" id="IPR017456">
    <property type="entry name" value="CTP_synthase_N"/>
</dbReference>
<dbReference type="OMA" id="EFNNAYR"/>
<sequence length="602" mass="67092">MTKYIVVSGGVISGIGKGVIASSTGLLLKMTGLKVTAIKIDPYMNIDAGTMKPTEHGEVYVLNDGGEVDLDLGNYERYLDVILSRENNITTGKIYSEVIQRERRGDYLGKTVQIVPHVTTAIQDWIERVSHIPVDDTDLAPDVCIVELGGTVGDIESAPFIEAMRQFQFRVGHENFALIHVSLVPDMHGEQKTKPTQATVRDLRGLGLTPDLVACRLMSSRPLEEATKAKISMFCHVGKDQVLGVHDVSSVYHVPMLLAGQGLVPYLQKRLQLDTISIPKEMVQRGHSIKERWTRLTEGQERPYGQVTIVLVGKYTDVTDSYMSVTKSLEHAALRCNRKLNLQYLESSHLEPATLDVAPAQYHDAWRTLVMADGVLVPGGFGDRGTEGMILATKWAREQKKPFLGICYGFQLAVVEWARNVCGLHDAHHTEIDEHTPNPVVVYMPEISKTQLGGTMRLGLRETLFTPGTEWSKLRRLYGNASVIYERHRHRWEVNPLYVDRLVDSGLEFIGKDERGERMQAFELKDHPYFVGLQAHPEFCTRPLNPSPPFLGLVAASVGPNMLEEQMVGQSCYKSPHPHPHPHTGVDGQGKEKDGRKVNGDV</sequence>
<evidence type="ECO:0000256" key="6">
    <source>
        <dbReference type="ARBA" id="ARBA00022962"/>
    </source>
</evidence>
<dbReference type="FunFam" id="3.40.50.300:FF:000207">
    <property type="entry name" value="CTP synthase"/>
    <property type="match status" value="1"/>
</dbReference>
<comment type="pathway">
    <text evidence="1 9">Pyrimidine metabolism; CTP biosynthesis via de novo pathway; CTP from UDP: step 2/2.</text>
</comment>
<keyword evidence="5 9" id="KW-0067">ATP-binding</keyword>
<dbReference type="GO" id="GO:0003883">
    <property type="term" value="F:CTP synthase activity"/>
    <property type="evidence" value="ECO:0007669"/>
    <property type="project" value="UniProtKB-UniRule"/>
</dbReference>
<dbReference type="HOGENOM" id="CLU_011675_5_0_1"/>
<organism evidence="13 14">
    <name type="scientific">Dacryopinax primogenitus (strain DJM 731)</name>
    <name type="common">Brown rot fungus</name>
    <dbReference type="NCBI Taxonomy" id="1858805"/>
    <lineage>
        <taxon>Eukaryota</taxon>
        <taxon>Fungi</taxon>
        <taxon>Dikarya</taxon>
        <taxon>Basidiomycota</taxon>
        <taxon>Agaricomycotina</taxon>
        <taxon>Dacrymycetes</taxon>
        <taxon>Dacrymycetales</taxon>
        <taxon>Dacrymycetaceae</taxon>
        <taxon>Dacryopinax</taxon>
    </lineage>
</organism>
<dbReference type="EC" id="6.3.4.2" evidence="9"/>
<dbReference type="NCBIfam" id="TIGR00337">
    <property type="entry name" value="PyrG"/>
    <property type="match status" value="1"/>
</dbReference>
<dbReference type="STRING" id="1858805.M5G682"/>
<feature type="domain" description="Glutamine amidotransferase" evidence="11">
    <location>
        <begin position="318"/>
        <end position="554"/>
    </location>
</feature>
<dbReference type="GO" id="GO:0005737">
    <property type="term" value="C:cytoplasm"/>
    <property type="evidence" value="ECO:0007669"/>
    <property type="project" value="TreeGrafter"/>
</dbReference>
<keyword evidence="14" id="KW-1185">Reference proteome</keyword>
<dbReference type="GO" id="GO:0042802">
    <property type="term" value="F:identical protein binding"/>
    <property type="evidence" value="ECO:0007669"/>
    <property type="project" value="TreeGrafter"/>
</dbReference>
<dbReference type="InterPro" id="IPR004468">
    <property type="entry name" value="CTP_synthase"/>
</dbReference>
<accession>M5G682</accession>
<dbReference type="AlphaFoldDB" id="M5G682"/>
<evidence type="ECO:0000256" key="2">
    <source>
        <dbReference type="ARBA" id="ARBA00007533"/>
    </source>
</evidence>
<evidence type="ECO:0000259" key="12">
    <source>
        <dbReference type="Pfam" id="PF06418"/>
    </source>
</evidence>
<name>M5G682_DACPD</name>
<dbReference type="RefSeq" id="XP_040626175.1">
    <property type="nucleotide sequence ID" value="XM_040775907.1"/>
</dbReference>
<dbReference type="Gene3D" id="3.40.50.880">
    <property type="match status" value="1"/>
</dbReference>
<dbReference type="InterPro" id="IPR017926">
    <property type="entry name" value="GATASE"/>
</dbReference>
<dbReference type="GO" id="GO:0019856">
    <property type="term" value="P:pyrimidine nucleobase biosynthetic process"/>
    <property type="evidence" value="ECO:0007669"/>
    <property type="project" value="TreeGrafter"/>
</dbReference>
<evidence type="ECO:0000256" key="5">
    <source>
        <dbReference type="ARBA" id="ARBA00022840"/>
    </source>
</evidence>
<dbReference type="Gene3D" id="3.40.50.300">
    <property type="entry name" value="P-loop containing nucleotide triphosphate hydrolases"/>
    <property type="match status" value="1"/>
</dbReference>
<dbReference type="PROSITE" id="PS51273">
    <property type="entry name" value="GATASE_TYPE_1"/>
    <property type="match status" value="1"/>
</dbReference>
<evidence type="ECO:0000313" key="13">
    <source>
        <dbReference type="EMBL" id="EJT99277.1"/>
    </source>
</evidence>
<dbReference type="SUPFAM" id="SSF52540">
    <property type="entry name" value="P-loop containing nucleoside triphosphate hydrolases"/>
    <property type="match status" value="1"/>
</dbReference>
<dbReference type="GeneID" id="63690969"/>
<dbReference type="SUPFAM" id="SSF52317">
    <property type="entry name" value="Class I glutamine amidotransferase-like"/>
    <property type="match status" value="1"/>
</dbReference>
<dbReference type="Pfam" id="PF00117">
    <property type="entry name" value="GATase"/>
    <property type="match status" value="1"/>
</dbReference>
<dbReference type="Pfam" id="PF06418">
    <property type="entry name" value="CTP_synth_N"/>
    <property type="match status" value="1"/>
</dbReference>
<dbReference type="GO" id="GO:0044210">
    <property type="term" value="P:'de novo' CTP biosynthetic process"/>
    <property type="evidence" value="ECO:0007669"/>
    <property type="project" value="UniProtKB-UniRule"/>
</dbReference>
<feature type="region of interest" description="Disordered" evidence="10">
    <location>
        <begin position="571"/>
        <end position="602"/>
    </location>
</feature>
<dbReference type="InterPro" id="IPR029062">
    <property type="entry name" value="Class_I_gatase-like"/>
</dbReference>
<evidence type="ECO:0000256" key="7">
    <source>
        <dbReference type="ARBA" id="ARBA00022975"/>
    </source>
</evidence>
<evidence type="ECO:0000256" key="8">
    <source>
        <dbReference type="ARBA" id="ARBA00047781"/>
    </source>
</evidence>
<dbReference type="InterPro" id="IPR027417">
    <property type="entry name" value="P-loop_NTPase"/>
</dbReference>
<gene>
    <name evidence="13" type="ORF">DACRYDRAFT_69690</name>
</gene>
<reference evidence="13 14" key="1">
    <citation type="journal article" date="2012" name="Science">
        <title>The Paleozoic origin of enzymatic lignin decomposition reconstructed from 31 fungal genomes.</title>
        <authorList>
            <person name="Floudas D."/>
            <person name="Binder M."/>
            <person name="Riley R."/>
            <person name="Barry K."/>
            <person name="Blanchette R.A."/>
            <person name="Henrissat B."/>
            <person name="Martinez A.T."/>
            <person name="Otillar R."/>
            <person name="Spatafora J.W."/>
            <person name="Yadav J.S."/>
            <person name="Aerts A."/>
            <person name="Benoit I."/>
            <person name="Boyd A."/>
            <person name="Carlson A."/>
            <person name="Copeland A."/>
            <person name="Coutinho P.M."/>
            <person name="de Vries R.P."/>
            <person name="Ferreira P."/>
            <person name="Findley K."/>
            <person name="Foster B."/>
            <person name="Gaskell J."/>
            <person name="Glotzer D."/>
            <person name="Gorecki P."/>
            <person name="Heitman J."/>
            <person name="Hesse C."/>
            <person name="Hori C."/>
            <person name="Igarashi K."/>
            <person name="Jurgens J.A."/>
            <person name="Kallen N."/>
            <person name="Kersten P."/>
            <person name="Kohler A."/>
            <person name="Kuees U."/>
            <person name="Kumar T.K.A."/>
            <person name="Kuo A."/>
            <person name="LaButti K."/>
            <person name="Larrondo L.F."/>
            <person name="Lindquist E."/>
            <person name="Ling A."/>
            <person name="Lombard V."/>
            <person name="Lucas S."/>
            <person name="Lundell T."/>
            <person name="Martin R."/>
            <person name="McLaughlin D.J."/>
            <person name="Morgenstern I."/>
            <person name="Morin E."/>
            <person name="Murat C."/>
            <person name="Nagy L.G."/>
            <person name="Nolan M."/>
            <person name="Ohm R.A."/>
            <person name="Patyshakuliyeva A."/>
            <person name="Rokas A."/>
            <person name="Ruiz-Duenas F.J."/>
            <person name="Sabat G."/>
            <person name="Salamov A."/>
            <person name="Samejima M."/>
            <person name="Schmutz J."/>
            <person name="Slot J.C."/>
            <person name="St John F."/>
            <person name="Stenlid J."/>
            <person name="Sun H."/>
            <person name="Sun S."/>
            <person name="Syed K."/>
            <person name="Tsang A."/>
            <person name="Wiebenga A."/>
            <person name="Young D."/>
            <person name="Pisabarro A."/>
            <person name="Eastwood D.C."/>
            <person name="Martin F."/>
            <person name="Cullen D."/>
            <person name="Grigoriev I.V."/>
            <person name="Hibbett D.S."/>
        </authorList>
    </citation>
    <scope>NUCLEOTIDE SEQUENCE [LARGE SCALE GENOMIC DNA]</scope>
    <source>
        <strain evidence="13 14">DJM-731 SS1</strain>
    </source>
</reference>
<evidence type="ECO:0000313" key="14">
    <source>
        <dbReference type="Proteomes" id="UP000030653"/>
    </source>
</evidence>
<dbReference type="OrthoDB" id="1739076at2759"/>
<evidence type="ECO:0000256" key="10">
    <source>
        <dbReference type="SAM" id="MobiDB-lite"/>
    </source>
</evidence>
<evidence type="ECO:0000256" key="9">
    <source>
        <dbReference type="RuleBase" id="RU810713"/>
    </source>
</evidence>
<dbReference type="CDD" id="cd03113">
    <property type="entry name" value="CTPS_N"/>
    <property type="match status" value="1"/>
</dbReference>
<dbReference type="PANTHER" id="PTHR11550">
    <property type="entry name" value="CTP SYNTHASE"/>
    <property type="match status" value="1"/>
</dbReference>
<evidence type="ECO:0000256" key="3">
    <source>
        <dbReference type="ARBA" id="ARBA00022598"/>
    </source>
</evidence>
<feature type="non-terminal residue" evidence="13">
    <location>
        <position position="602"/>
    </location>
</feature>
<keyword evidence="7 9" id="KW-0665">Pyrimidine biosynthesis</keyword>
<dbReference type="PANTHER" id="PTHR11550:SF0">
    <property type="entry name" value="CTP SYNTHASE-RELATED"/>
    <property type="match status" value="1"/>
</dbReference>
<keyword evidence="4 9" id="KW-0547">Nucleotide-binding</keyword>
<dbReference type="FunFam" id="3.40.50.880:FF:000005">
    <property type="entry name" value="CTP synthase"/>
    <property type="match status" value="1"/>
</dbReference>
<comment type="catalytic activity">
    <reaction evidence="8 9">
        <text>UTP + L-glutamine + ATP + H2O = CTP + L-glutamate + ADP + phosphate + 2 H(+)</text>
        <dbReference type="Rhea" id="RHEA:26426"/>
        <dbReference type="ChEBI" id="CHEBI:15377"/>
        <dbReference type="ChEBI" id="CHEBI:15378"/>
        <dbReference type="ChEBI" id="CHEBI:29985"/>
        <dbReference type="ChEBI" id="CHEBI:30616"/>
        <dbReference type="ChEBI" id="CHEBI:37563"/>
        <dbReference type="ChEBI" id="CHEBI:43474"/>
        <dbReference type="ChEBI" id="CHEBI:46398"/>
        <dbReference type="ChEBI" id="CHEBI:58359"/>
        <dbReference type="ChEBI" id="CHEBI:456216"/>
        <dbReference type="EC" id="6.3.4.2"/>
    </reaction>
</comment>
<comment type="function">
    <text evidence="9">Catalyzes the ATP-dependent amination of UTP to CTP with either L-glutamine or ammonia as the source of nitrogen.</text>
</comment>
<evidence type="ECO:0000256" key="4">
    <source>
        <dbReference type="ARBA" id="ARBA00022741"/>
    </source>
</evidence>
<dbReference type="UniPathway" id="UPA00159">
    <property type="reaction ID" value="UER00277"/>
</dbReference>
<dbReference type="EMBL" id="JH795870">
    <property type="protein sequence ID" value="EJT99277.1"/>
    <property type="molecule type" value="Genomic_DNA"/>
</dbReference>
<keyword evidence="3 9" id="KW-0436">Ligase</keyword>
<feature type="domain" description="CTP synthase N-terminal" evidence="12">
    <location>
        <begin position="3"/>
        <end position="273"/>
    </location>
</feature>
<dbReference type="NCBIfam" id="NF003792">
    <property type="entry name" value="PRK05380.1"/>
    <property type="match status" value="1"/>
</dbReference>
<dbReference type="GO" id="GO:0097268">
    <property type="term" value="C:cytoophidium"/>
    <property type="evidence" value="ECO:0007669"/>
    <property type="project" value="TreeGrafter"/>
</dbReference>
<feature type="compositionally biased region" description="Basic and acidic residues" evidence="10">
    <location>
        <begin position="589"/>
        <end position="602"/>
    </location>
</feature>
<evidence type="ECO:0000256" key="1">
    <source>
        <dbReference type="ARBA" id="ARBA00005171"/>
    </source>
</evidence>
<dbReference type="Proteomes" id="UP000030653">
    <property type="component" value="Unassembled WGS sequence"/>
</dbReference>
<evidence type="ECO:0000259" key="11">
    <source>
        <dbReference type="Pfam" id="PF00117"/>
    </source>
</evidence>
<keyword evidence="6 9" id="KW-0315">Glutamine amidotransferase</keyword>
<dbReference type="GO" id="GO:0005524">
    <property type="term" value="F:ATP binding"/>
    <property type="evidence" value="ECO:0007669"/>
    <property type="project" value="UniProtKB-KW"/>
</dbReference>
<dbReference type="InterPro" id="IPR033828">
    <property type="entry name" value="GATase1_CTP_Synthase"/>
</dbReference>
<comment type="similarity">
    <text evidence="2 9">Belongs to the CTP synthase family.</text>
</comment>
<proteinExistence type="inferred from homology"/>
<dbReference type="CDD" id="cd01746">
    <property type="entry name" value="GATase1_CTP_Synthase"/>
    <property type="match status" value="1"/>
</dbReference>